<dbReference type="AlphaFoldDB" id="A0A1N5Z275"/>
<evidence type="ECO:0000313" key="1">
    <source>
        <dbReference type="EMBL" id="SIN15962.1"/>
    </source>
</evidence>
<keyword evidence="2" id="KW-1185">Reference proteome</keyword>
<dbReference type="Proteomes" id="UP000185124">
    <property type="component" value="Unassembled WGS sequence"/>
</dbReference>
<gene>
    <name evidence="1" type="ORF">SAMN04489832_3552</name>
</gene>
<sequence>MVAVDSGPGWSKLLAQLADVGRLLANGQPYGETGWCRWRPVCAALVMVLSSLRVAVTLPP</sequence>
<name>A0A1N5Z275_9ACTN</name>
<dbReference type="EMBL" id="FSQT01000002">
    <property type="protein sequence ID" value="SIN15962.1"/>
    <property type="molecule type" value="Genomic_DNA"/>
</dbReference>
<proteinExistence type="predicted"/>
<accession>A0A1N5Z275</accession>
<evidence type="ECO:0000313" key="2">
    <source>
        <dbReference type="Proteomes" id="UP000185124"/>
    </source>
</evidence>
<organism evidence="1 2">
    <name type="scientific">Micromonospora cremea</name>
    <dbReference type="NCBI Taxonomy" id="709881"/>
    <lineage>
        <taxon>Bacteria</taxon>
        <taxon>Bacillati</taxon>
        <taxon>Actinomycetota</taxon>
        <taxon>Actinomycetes</taxon>
        <taxon>Micromonosporales</taxon>
        <taxon>Micromonosporaceae</taxon>
        <taxon>Micromonospora</taxon>
    </lineage>
</organism>
<reference evidence="2" key="1">
    <citation type="submission" date="2016-12" db="EMBL/GenBank/DDBJ databases">
        <authorList>
            <person name="Varghese N."/>
            <person name="Submissions S."/>
        </authorList>
    </citation>
    <scope>NUCLEOTIDE SEQUENCE [LARGE SCALE GENOMIC DNA]</scope>
    <source>
        <strain evidence="2">DSM 45599</strain>
    </source>
</reference>
<protein>
    <submittedName>
        <fullName evidence="1">Uncharacterized protein</fullName>
    </submittedName>
</protein>